<gene>
    <name evidence="1" type="ORF">KPL37_06985</name>
</gene>
<evidence type="ECO:0000313" key="1">
    <source>
        <dbReference type="EMBL" id="MBU3159499.1"/>
    </source>
</evidence>
<protein>
    <submittedName>
        <fullName evidence="1">Uncharacterized protein</fullName>
    </submittedName>
</protein>
<proteinExistence type="predicted"/>
<accession>A0ABS6BRD7</accession>
<organism evidence="1 2">
    <name type="scientific">Clostridium frigoris</name>
    <dbReference type="NCBI Taxonomy" id="205327"/>
    <lineage>
        <taxon>Bacteria</taxon>
        <taxon>Bacillati</taxon>
        <taxon>Bacillota</taxon>
        <taxon>Clostridia</taxon>
        <taxon>Eubacteriales</taxon>
        <taxon>Clostridiaceae</taxon>
        <taxon>Clostridium</taxon>
    </lineage>
</organism>
<sequence>MSKTKNENSKSIDEIYIYINLIEGYLKDLENRLSVLEENERCDNYDK</sequence>
<dbReference type="RefSeq" id="WP_216147097.1">
    <property type="nucleotide sequence ID" value="NZ_JAHLDV010000010.1"/>
</dbReference>
<dbReference type="Proteomes" id="UP000776252">
    <property type="component" value="Unassembled WGS sequence"/>
</dbReference>
<reference evidence="1 2" key="1">
    <citation type="submission" date="2021-06" db="EMBL/GenBank/DDBJ databases">
        <title>Clostridia strains as spoilage organisms.</title>
        <authorList>
            <person name="Wambui J."/>
            <person name="Stephan R."/>
            <person name="Stevens M.J.A."/>
        </authorList>
    </citation>
    <scope>NUCLEOTIDE SEQUENCE [LARGE SCALE GENOMIC DNA]</scope>
    <source>
        <strain evidence="1 2">DSM 14204</strain>
    </source>
</reference>
<keyword evidence="2" id="KW-1185">Reference proteome</keyword>
<name>A0ABS6BRD7_9CLOT</name>
<comment type="caution">
    <text evidence="1">The sequence shown here is derived from an EMBL/GenBank/DDBJ whole genome shotgun (WGS) entry which is preliminary data.</text>
</comment>
<evidence type="ECO:0000313" key="2">
    <source>
        <dbReference type="Proteomes" id="UP000776252"/>
    </source>
</evidence>
<dbReference type="EMBL" id="JAHLDV010000010">
    <property type="protein sequence ID" value="MBU3159499.1"/>
    <property type="molecule type" value="Genomic_DNA"/>
</dbReference>